<evidence type="ECO:0000313" key="1">
    <source>
        <dbReference type="EMBL" id="GAA5533923.1"/>
    </source>
</evidence>
<keyword evidence="2" id="KW-1185">Reference proteome</keyword>
<dbReference type="RefSeq" id="WP_345454780.1">
    <property type="nucleotide sequence ID" value="NZ_BAABRV010000005.1"/>
</dbReference>
<proteinExistence type="predicted"/>
<sequence>MHTATPEVHDEHQEALLQRGAHFARHRFLRGGPGRFSAPEFRRALAITREEGDRLLNELQRQGLVSRVPGIVLPIYEAPDAR</sequence>
<evidence type="ECO:0000313" key="2">
    <source>
        <dbReference type="Proteomes" id="UP001404956"/>
    </source>
</evidence>
<reference evidence="1 2" key="1">
    <citation type="submission" date="2024-02" db="EMBL/GenBank/DDBJ databases">
        <title>Deinococcus aluminii NBRC 112889.</title>
        <authorList>
            <person name="Ichikawa N."/>
            <person name="Katano-Makiyama Y."/>
            <person name="Hidaka K."/>
        </authorList>
    </citation>
    <scope>NUCLEOTIDE SEQUENCE [LARGE SCALE GENOMIC DNA]</scope>
    <source>
        <strain evidence="1 2">NBRC 112889</strain>
    </source>
</reference>
<dbReference type="EMBL" id="BAABRV010000005">
    <property type="protein sequence ID" value="GAA5533923.1"/>
    <property type="molecule type" value="Genomic_DNA"/>
</dbReference>
<accession>A0ABP9XGB6</accession>
<organism evidence="1 2">
    <name type="scientific">Deinococcus aluminii</name>
    <dbReference type="NCBI Taxonomy" id="1656885"/>
    <lineage>
        <taxon>Bacteria</taxon>
        <taxon>Thermotogati</taxon>
        <taxon>Deinococcota</taxon>
        <taxon>Deinococci</taxon>
        <taxon>Deinococcales</taxon>
        <taxon>Deinococcaceae</taxon>
        <taxon>Deinococcus</taxon>
    </lineage>
</organism>
<evidence type="ECO:0008006" key="3">
    <source>
        <dbReference type="Google" id="ProtNLM"/>
    </source>
</evidence>
<protein>
    <recommendedName>
        <fullName evidence="3">MarR family transcriptional regulator</fullName>
    </recommendedName>
</protein>
<name>A0ABP9XGB6_9DEIO</name>
<gene>
    <name evidence="1" type="ORF">Dalu01_02331</name>
</gene>
<dbReference type="Proteomes" id="UP001404956">
    <property type="component" value="Unassembled WGS sequence"/>
</dbReference>
<comment type="caution">
    <text evidence="1">The sequence shown here is derived from an EMBL/GenBank/DDBJ whole genome shotgun (WGS) entry which is preliminary data.</text>
</comment>